<dbReference type="EMBL" id="JACEIK010002163">
    <property type="protein sequence ID" value="MCD9559527.1"/>
    <property type="molecule type" value="Genomic_DNA"/>
</dbReference>
<organism evidence="6 7">
    <name type="scientific">Datura stramonium</name>
    <name type="common">Jimsonweed</name>
    <name type="synonym">Common thornapple</name>
    <dbReference type="NCBI Taxonomy" id="4076"/>
    <lineage>
        <taxon>Eukaryota</taxon>
        <taxon>Viridiplantae</taxon>
        <taxon>Streptophyta</taxon>
        <taxon>Embryophyta</taxon>
        <taxon>Tracheophyta</taxon>
        <taxon>Spermatophyta</taxon>
        <taxon>Magnoliopsida</taxon>
        <taxon>eudicotyledons</taxon>
        <taxon>Gunneridae</taxon>
        <taxon>Pentapetalae</taxon>
        <taxon>asterids</taxon>
        <taxon>lamiids</taxon>
        <taxon>Solanales</taxon>
        <taxon>Solanaceae</taxon>
        <taxon>Solanoideae</taxon>
        <taxon>Datureae</taxon>
        <taxon>Datura</taxon>
    </lineage>
</organism>
<dbReference type="Proteomes" id="UP000823775">
    <property type="component" value="Unassembled WGS sequence"/>
</dbReference>
<comment type="subcellular location">
    <subcellularLocation>
        <location evidence="1">Secreted</location>
        <location evidence="1">Extracellular space</location>
        <location evidence="1">Apoplast</location>
    </subcellularLocation>
</comment>
<proteinExistence type="inferred from homology"/>
<evidence type="ECO:0000313" key="7">
    <source>
        <dbReference type="Proteomes" id="UP000823775"/>
    </source>
</evidence>
<keyword evidence="7" id="KW-1185">Reference proteome</keyword>
<gene>
    <name evidence="6" type="ORF">HAX54_017527</name>
</gene>
<evidence type="ECO:0000256" key="4">
    <source>
        <dbReference type="ARBA" id="ARBA00022729"/>
    </source>
</evidence>
<dbReference type="Pfam" id="PF04674">
    <property type="entry name" value="Phi_1"/>
    <property type="match status" value="1"/>
</dbReference>
<evidence type="ECO:0000313" key="6">
    <source>
        <dbReference type="EMBL" id="MCD9559527.1"/>
    </source>
</evidence>
<sequence length="103" mass="11420">MVWKIHPCTTFDYRRFHPPLALRARKLRLPSSRQRWRTTEAYKGGALGHALADVVVEDFCMNRCGMHGSTRVKKGSNAYAGWVPASQCPVSAAVPEADCGTTD</sequence>
<reference evidence="6 7" key="1">
    <citation type="journal article" date="2021" name="BMC Genomics">
        <title>Datura genome reveals duplications of psychoactive alkaloid biosynthetic genes and high mutation rate following tissue culture.</title>
        <authorList>
            <person name="Rajewski A."/>
            <person name="Carter-House D."/>
            <person name="Stajich J."/>
            <person name="Litt A."/>
        </authorList>
    </citation>
    <scope>NUCLEOTIDE SEQUENCE [LARGE SCALE GENOMIC DNA]</scope>
    <source>
        <strain evidence="6">AR-01</strain>
    </source>
</reference>
<comment type="similarity">
    <text evidence="5">Belongs to the EXORDIUM family.</text>
</comment>
<keyword evidence="4" id="KW-0732">Signal</keyword>
<name>A0ABS8UN53_DATST</name>
<evidence type="ECO:0000256" key="1">
    <source>
        <dbReference type="ARBA" id="ARBA00004271"/>
    </source>
</evidence>
<comment type="caution">
    <text evidence="6">The sequence shown here is derived from an EMBL/GenBank/DDBJ whole genome shotgun (WGS) entry which is preliminary data.</text>
</comment>
<evidence type="ECO:0000256" key="2">
    <source>
        <dbReference type="ARBA" id="ARBA00022523"/>
    </source>
</evidence>
<keyword evidence="3" id="KW-0964">Secreted</keyword>
<evidence type="ECO:0000256" key="3">
    <source>
        <dbReference type="ARBA" id="ARBA00022525"/>
    </source>
</evidence>
<keyword evidence="2" id="KW-0052">Apoplast</keyword>
<protein>
    <submittedName>
        <fullName evidence="6">Uncharacterized protein</fullName>
    </submittedName>
</protein>
<dbReference type="InterPro" id="IPR006766">
    <property type="entry name" value="EXORDIUM-like"/>
</dbReference>
<evidence type="ECO:0000256" key="5">
    <source>
        <dbReference type="ARBA" id="ARBA00023591"/>
    </source>
</evidence>
<accession>A0ABS8UN53</accession>